<keyword evidence="2 6" id="KW-0732">Signal</keyword>
<dbReference type="InterPro" id="IPR036709">
    <property type="entry name" value="Autotransporte_beta_dom_sf"/>
</dbReference>
<dbReference type="EMBL" id="LT670849">
    <property type="protein sequence ID" value="SHN85951.1"/>
    <property type="molecule type" value="Genomic_DNA"/>
</dbReference>
<dbReference type="InterPro" id="IPR011250">
    <property type="entry name" value="OMP/PagP_B-barrel"/>
</dbReference>
<protein>
    <submittedName>
        <fullName evidence="8">Opacity protein</fullName>
    </submittedName>
</protein>
<dbReference type="GO" id="GO:0009279">
    <property type="term" value="C:cell outer membrane"/>
    <property type="evidence" value="ECO:0007669"/>
    <property type="project" value="UniProtKB-SubCell"/>
</dbReference>
<feature type="signal peptide" evidence="6">
    <location>
        <begin position="1"/>
        <end position="18"/>
    </location>
</feature>
<feature type="chain" id="PRO_5013269303" evidence="6">
    <location>
        <begin position="19"/>
        <end position="400"/>
    </location>
</feature>
<keyword evidence="3" id="KW-0472">Membrane</keyword>
<reference evidence="9" key="1">
    <citation type="submission" date="2016-11" db="EMBL/GenBank/DDBJ databases">
        <authorList>
            <person name="Varghese N."/>
            <person name="Submissions S."/>
        </authorList>
    </citation>
    <scope>NUCLEOTIDE SEQUENCE [LARGE SCALE GENOMIC DNA]</scope>
    <source>
        <strain evidence="9">GAS401</strain>
    </source>
</reference>
<comment type="similarity">
    <text evidence="5">Belongs to the Omp25/RopB family.</text>
</comment>
<gene>
    <name evidence="8" type="ORF">SAMN05444170_6496</name>
</gene>
<name>A0A1M7USH1_9BRAD</name>
<accession>A0A1M7USH1</accession>
<sequence length="400" mass="41391">MQYWAGLLPAVIVSAASAADLPVKAPAYAAPAASPWSGFYLGGGLGFRASETSETFAAESIGGGPLLPASAVTPNAATSEPLNGIALRGNLFAGYNFQVTPRWVLGIEGDVGFADQTTNFAGRPFPNQGFATFSPADGIAERTKWDASARARLGFLVTPATLVYATGGAAWQHFDLSTSCKSALCASSFLLGLPFGNNTLTPALTDSAVTRLGWTVGGGVETSLGGHWFARADYRFADFGPTTFTITRISTFVPFNPIVDTANVPLRTHTVSLGLAYKFGDEVAPSGASTGWLDGVLPVKAPAMKAPAASLWNGFYVGAGLGLRANDSGVTTTAAADAVVVGFSPTNTTNEPLDGTAFRGAPYIGWNWQIAPRWVAGVEGDVGVDHIASGIWLLAGRSCL</sequence>
<evidence type="ECO:0000313" key="9">
    <source>
        <dbReference type="Proteomes" id="UP000184096"/>
    </source>
</evidence>
<evidence type="ECO:0000256" key="3">
    <source>
        <dbReference type="ARBA" id="ARBA00023136"/>
    </source>
</evidence>
<dbReference type="InterPro" id="IPR051692">
    <property type="entry name" value="OMP-like"/>
</dbReference>
<evidence type="ECO:0000256" key="2">
    <source>
        <dbReference type="ARBA" id="ARBA00022729"/>
    </source>
</evidence>
<keyword evidence="4" id="KW-0998">Cell outer membrane</keyword>
<dbReference type="Gene3D" id="2.40.160.20">
    <property type="match status" value="1"/>
</dbReference>
<evidence type="ECO:0000313" key="8">
    <source>
        <dbReference type="EMBL" id="SHN85951.1"/>
    </source>
</evidence>
<dbReference type="SUPFAM" id="SSF56925">
    <property type="entry name" value="OMPA-like"/>
    <property type="match status" value="1"/>
</dbReference>
<comment type="subcellular location">
    <subcellularLocation>
        <location evidence="1">Cell outer membrane</location>
    </subcellularLocation>
</comment>
<dbReference type="InterPro" id="IPR027385">
    <property type="entry name" value="Beta-barrel_OMP"/>
</dbReference>
<evidence type="ECO:0000256" key="1">
    <source>
        <dbReference type="ARBA" id="ARBA00004442"/>
    </source>
</evidence>
<keyword evidence="9" id="KW-1185">Reference proteome</keyword>
<dbReference type="PANTHER" id="PTHR34001">
    <property type="entry name" value="BLL7405 PROTEIN"/>
    <property type="match status" value="1"/>
</dbReference>
<evidence type="ECO:0000259" key="7">
    <source>
        <dbReference type="Pfam" id="PF13505"/>
    </source>
</evidence>
<evidence type="ECO:0000256" key="5">
    <source>
        <dbReference type="ARBA" id="ARBA00038306"/>
    </source>
</evidence>
<dbReference type="Pfam" id="PF13505">
    <property type="entry name" value="OMP_b-brl"/>
    <property type="match status" value="1"/>
</dbReference>
<proteinExistence type="inferred from homology"/>
<dbReference type="AlphaFoldDB" id="A0A1M7USH1"/>
<evidence type="ECO:0000256" key="4">
    <source>
        <dbReference type="ARBA" id="ARBA00023237"/>
    </source>
</evidence>
<dbReference type="Proteomes" id="UP000184096">
    <property type="component" value="Chromosome I"/>
</dbReference>
<feature type="domain" description="Outer membrane protein beta-barrel" evidence="7">
    <location>
        <begin position="29"/>
        <end position="279"/>
    </location>
</feature>
<organism evidence="8 9">
    <name type="scientific">Bradyrhizobium erythrophlei</name>
    <dbReference type="NCBI Taxonomy" id="1437360"/>
    <lineage>
        <taxon>Bacteria</taxon>
        <taxon>Pseudomonadati</taxon>
        <taxon>Pseudomonadota</taxon>
        <taxon>Alphaproteobacteria</taxon>
        <taxon>Hyphomicrobiales</taxon>
        <taxon>Nitrobacteraceae</taxon>
        <taxon>Bradyrhizobium</taxon>
    </lineage>
</organism>
<evidence type="ECO:0000256" key="6">
    <source>
        <dbReference type="SAM" id="SignalP"/>
    </source>
</evidence>
<dbReference type="SUPFAM" id="SSF103515">
    <property type="entry name" value="Autotransporter"/>
    <property type="match status" value="1"/>
</dbReference>
<dbReference type="PANTHER" id="PTHR34001:SF3">
    <property type="entry name" value="BLL7405 PROTEIN"/>
    <property type="match status" value="1"/>
</dbReference>